<keyword evidence="2" id="KW-0378">Hydrolase</keyword>
<dbReference type="EMBL" id="DQIR01296021">
    <property type="protein sequence ID" value="HDC51499.1"/>
    <property type="molecule type" value="Transcribed_RNA"/>
</dbReference>
<reference evidence="2" key="1">
    <citation type="journal article" date="2019" name="PeerJ">
        <title>Genes of the pig, Sus scrofa, reconstructed with EvidentialGene.</title>
        <authorList>
            <person name="Gilbert D.G."/>
        </authorList>
    </citation>
    <scope>NUCLEOTIDE SEQUENCE</scope>
</reference>
<protein>
    <submittedName>
        <fullName evidence="2">Deoxyuridine 5'-triphosphate nucleotidohydrolase, mitochondrial isoform 1</fullName>
    </submittedName>
</protein>
<feature type="region of interest" description="Disordered" evidence="1">
    <location>
        <begin position="64"/>
        <end position="104"/>
    </location>
</feature>
<evidence type="ECO:0000313" key="2">
    <source>
        <dbReference type="EMBL" id="HDC51499.1"/>
    </source>
</evidence>
<sequence>MTSLCLRPMLGYHFLPSWPRLVFNRARTTRPGAEAAGLSGPASPLDPAPPGVLQLPLSSTRSLSRGCRGASNVRAQSGRIRFPRRSGGWEPGQRPPRPPGPQTRRDQIALRISAVGEVGGRATPVVRERTIRVPPWRRGGVFYWGMGVRPPKLQLTLNSCIEFGEL</sequence>
<evidence type="ECO:0000256" key="1">
    <source>
        <dbReference type="SAM" id="MobiDB-lite"/>
    </source>
</evidence>
<dbReference type="GO" id="GO:0016787">
    <property type="term" value="F:hydrolase activity"/>
    <property type="evidence" value="ECO:0007669"/>
    <property type="project" value="UniProtKB-KW"/>
</dbReference>
<dbReference type="AlphaFoldDB" id="A0A481B4E9"/>
<accession>A0A481B4E9</accession>
<name>A0A481B4E9_PIG</name>
<organism evidence="2">
    <name type="scientific">Sus scrofa</name>
    <name type="common">Pig</name>
    <dbReference type="NCBI Taxonomy" id="9823"/>
    <lineage>
        <taxon>Eukaryota</taxon>
        <taxon>Metazoa</taxon>
        <taxon>Chordata</taxon>
        <taxon>Craniata</taxon>
        <taxon>Vertebrata</taxon>
        <taxon>Euteleostomi</taxon>
        <taxon>Mammalia</taxon>
        <taxon>Eutheria</taxon>
        <taxon>Laurasiatheria</taxon>
        <taxon>Artiodactyla</taxon>
        <taxon>Suina</taxon>
        <taxon>Suidae</taxon>
        <taxon>Sus</taxon>
    </lineage>
</organism>
<proteinExistence type="predicted"/>
<dbReference type="EMBL" id="DQIR01091477">
    <property type="protein sequence ID" value="HDA46953.1"/>
    <property type="molecule type" value="Transcribed_RNA"/>
</dbReference>